<evidence type="ECO:0000256" key="1">
    <source>
        <dbReference type="SAM" id="Phobius"/>
    </source>
</evidence>
<feature type="transmembrane region" description="Helical" evidence="1">
    <location>
        <begin position="66"/>
        <end position="86"/>
    </location>
</feature>
<protein>
    <submittedName>
        <fullName evidence="2">Uncharacterized protein</fullName>
    </submittedName>
</protein>
<keyword evidence="1" id="KW-1133">Transmembrane helix</keyword>
<gene>
    <name evidence="2" type="ORF">BSQ33_08510</name>
</gene>
<keyword evidence="1" id="KW-0472">Membrane</keyword>
<name>A0A1Z2SF00_VIBGA</name>
<sequence>MTVNRKHNGKRKAIKQKITVFLQSPNATLIGYALTAIIAAIGVGWLSTELKFLLLGTQGTGGLSRVTLVISGLIFIIILLLSIIPLREKRIQLSANPKAEHSLKQLPSDRQRILLLITLLLFTLLLDIGKDILQNVVKSTPYWVIPATMSVFFLLFFQAIRKTSATNLYSYSSGSRLRKLSTTYFQTPSDCWLTSLVFVTGIAIGCHPPLSALHYLWLAILGGYLFLHQVRRHAVPTNMLEKEQNIEPHQHLILFVSICQQYKIKQIKNRLPERIENLAKNEAYPDQSKSNARNHFSKIGFVIMKQLFDAANQHSTAQNFISENGTINVQNIIDDLCHIDEGSLFKFALSTDESEEPVTDKHLIEVISHYVSYRLEQRPSYVDADNDSCAKFSDLIGIYDAVLTYFNSDGARTSWRMLFVALEKHLQATQNHLNTPQIISLIVSDRGYSQDENYNITAPNAAGSNRQIDSLMKLLSLYLIYHKIRNHQIEFHLYKPGHSQPFTRFTSEALYNTPVPESVIMPDGFEKGAHGANFYAFDSCMHAVQSLVSDSSISEWDTIVDFTSGNKVASMVATFMTTTTDVKAQYVDEKYNVNLFDLRYYDLAKLGG</sequence>
<evidence type="ECO:0000313" key="2">
    <source>
        <dbReference type="EMBL" id="ASA55735.1"/>
    </source>
</evidence>
<reference evidence="2 3" key="1">
    <citation type="submission" date="2016-12" db="EMBL/GenBank/DDBJ databases">
        <authorList>
            <person name="Song W.-J."/>
            <person name="Kurnit D.M."/>
        </authorList>
    </citation>
    <scope>NUCLEOTIDE SEQUENCE [LARGE SCALE GENOMIC DNA]</scope>
    <source>
        <strain evidence="2 3">ATCC 43942</strain>
    </source>
</reference>
<feature type="transmembrane region" description="Helical" evidence="1">
    <location>
        <begin position="20"/>
        <end position="46"/>
    </location>
</feature>
<feature type="transmembrane region" description="Helical" evidence="1">
    <location>
        <begin position="113"/>
        <end position="129"/>
    </location>
</feature>
<keyword evidence="1" id="KW-0812">Transmembrane</keyword>
<feature type="transmembrane region" description="Helical" evidence="1">
    <location>
        <begin position="141"/>
        <end position="160"/>
    </location>
</feature>
<proteinExistence type="predicted"/>
<organism evidence="2 3">
    <name type="scientific">Vibrio gazogenes</name>
    <dbReference type="NCBI Taxonomy" id="687"/>
    <lineage>
        <taxon>Bacteria</taxon>
        <taxon>Pseudomonadati</taxon>
        <taxon>Pseudomonadota</taxon>
        <taxon>Gammaproteobacteria</taxon>
        <taxon>Vibrionales</taxon>
        <taxon>Vibrionaceae</taxon>
        <taxon>Vibrio</taxon>
    </lineage>
</organism>
<dbReference type="EMBL" id="CP018835">
    <property type="protein sequence ID" value="ASA55735.1"/>
    <property type="molecule type" value="Genomic_DNA"/>
</dbReference>
<dbReference type="AlphaFoldDB" id="A0A1Z2SF00"/>
<dbReference type="KEGG" id="vga:BSQ33_08510"/>
<evidence type="ECO:0000313" key="3">
    <source>
        <dbReference type="Proteomes" id="UP000196708"/>
    </source>
</evidence>
<accession>A0A1Z2SF00</accession>
<dbReference type="Proteomes" id="UP000196708">
    <property type="component" value="Chromosome 1"/>
</dbReference>